<comment type="caution">
    <text evidence="2">The sequence shown here is derived from an EMBL/GenBank/DDBJ whole genome shotgun (WGS) entry which is preliminary data.</text>
</comment>
<dbReference type="EMBL" id="AXCW01000089">
    <property type="protein sequence ID" value="EYR63497.1"/>
    <property type="molecule type" value="Genomic_DNA"/>
</dbReference>
<proteinExistence type="predicted"/>
<dbReference type="PRINTS" id="PR00420">
    <property type="entry name" value="RNGMNOXGNASE"/>
</dbReference>
<gene>
    <name evidence="2" type="ORF">N866_20200</name>
</gene>
<protein>
    <submittedName>
        <fullName evidence="2">3-hydroxyacyl-CoA dehydrogenase</fullName>
    </submittedName>
</protein>
<dbReference type="PANTHER" id="PTHR10632:SF2">
    <property type="entry name" value="SULFIDE:QUINONE OXIDOREDUCTASE, MITOCHONDRIAL"/>
    <property type="match status" value="1"/>
</dbReference>
<name>A0A021VWQ3_9CELL</name>
<accession>A0A021VWQ3</accession>
<evidence type="ECO:0000313" key="3">
    <source>
        <dbReference type="Proteomes" id="UP000019753"/>
    </source>
</evidence>
<dbReference type="InterPro" id="IPR015904">
    <property type="entry name" value="Sulphide_quinone_reductase"/>
</dbReference>
<evidence type="ECO:0000313" key="2">
    <source>
        <dbReference type="EMBL" id="EYR63497.1"/>
    </source>
</evidence>
<dbReference type="GO" id="GO:0070224">
    <property type="term" value="F:sulfide:quinone oxidoreductase activity"/>
    <property type="evidence" value="ECO:0007669"/>
    <property type="project" value="TreeGrafter"/>
</dbReference>
<dbReference type="Pfam" id="PF07992">
    <property type="entry name" value="Pyr_redox_2"/>
    <property type="match status" value="1"/>
</dbReference>
<dbReference type="SUPFAM" id="SSF51905">
    <property type="entry name" value="FAD/NAD(P)-binding domain"/>
    <property type="match status" value="2"/>
</dbReference>
<evidence type="ECO:0000259" key="1">
    <source>
        <dbReference type="Pfam" id="PF07992"/>
    </source>
</evidence>
<keyword evidence="3" id="KW-1185">Reference proteome</keyword>
<dbReference type="GO" id="GO:0070221">
    <property type="term" value="P:sulfide oxidation, using sulfide:quinone oxidoreductase"/>
    <property type="evidence" value="ECO:0007669"/>
    <property type="project" value="TreeGrafter"/>
</dbReference>
<dbReference type="AlphaFoldDB" id="A0A021VWQ3"/>
<organism evidence="2 3">
    <name type="scientific">Actinotalea ferrariae CF5-4</name>
    <dbReference type="NCBI Taxonomy" id="948458"/>
    <lineage>
        <taxon>Bacteria</taxon>
        <taxon>Bacillati</taxon>
        <taxon>Actinomycetota</taxon>
        <taxon>Actinomycetes</taxon>
        <taxon>Micrococcales</taxon>
        <taxon>Cellulomonadaceae</taxon>
        <taxon>Actinotalea</taxon>
    </lineage>
</organism>
<dbReference type="Proteomes" id="UP000019753">
    <property type="component" value="Unassembled WGS sequence"/>
</dbReference>
<dbReference type="Gene3D" id="3.50.50.60">
    <property type="entry name" value="FAD/NAD(P)-binding domain"/>
    <property type="match status" value="2"/>
</dbReference>
<reference evidence="2 3" key="1">
    <citation type="submission" date="2014-01" db="EMBL/GenBank/DDBJ databases">
        <title>Actinotalea ferrariae CF5-4.</title>
        <authorList>
            <person name="Chen F."/>
            <person name="Li Y."/>
            <person name="Wang G."/>
        </authorList>
    </citation>
    <scope>NUCLEOTIDE SEQUENCE [LARGE SCALE GENOMIC DNA]</scope>
    <source>
        <strain evidence="2 3">CF5-4</strain>
    </source>
</reference>
<dbReference type="InterPro" id="IPR036188">
    <property type="entry name" value="FAD/NAD-bd_sf"/>
</dbReference>
<dbReference type="OrthoDB" id="9802771at2"/>
<dbReference type="RefSeq" id="WP_034225795.1">
    <property type="nucleotide sequence ID" value="NZ_AXCW01000089.1"/>
</dbReference>
<dbReference type="GO" id="GO:0071949">
    <property type="term" value="F:FAD binding"/>
    <property type="evidence" value="ECO:0007669"/>
    <property type="project" value="TreeGrafter"/>
</dbReference>
<dbReference type="InterPro" id="IPR023753">
    <property type="entry name" value="FAD/NAD-binding_dom"/>
</dbReference>
<sequence>MSTHHHDVVVIGGGNAGISLAARLRRDGCRDVAVVDPAEVHHYRPLLSYVAGGLATLDDLRRPQADVVPEGCHWYADRVVAVDPERSTVRLAGGQELTYGDLAVCPGSQVDWDALPGSRAAMATPSASTSYLPEHAPDTWTMLSRLREGRAVFAVADAHVPCAPVALKPLFLAADHWRREGVLDRIEIDLLAEADALVPQARADLLLREAADGYGVRVRTGVRLASVDAGARTLHLRTAGGTEAGGTDAGGSAPGGTEAVPYDVLYLAPPHRAPAWVAASGLADDGSDGLVAVDPGTLQHVTHARVWGLGDAAAVDALPSGGALRKQVPVVADNIAARHSGRPMRRYSGYSVAPVTTSRRHLLLGEFDRAGRPEPTVRVPDLVRPRRSLLLFDRYLEPRVYWHRLLRGKVS</sequence>
<dbReference type="PANTHER" id="PTHR10632">
    <property type="entry name" value="SULFIDE:QUINONE OXIDOREDUCTASE"/>
    <property type="match status" value="1"/>
</dbReference>
<feature type="domain" description="FAD/NAD(P)-binding" evidence="1">
    <location>
        <begin position="6"/>
        <end position="118"/>
    </location>
</feature>